<evidence type="ECO:0000256" key="4">
    <source>
        <dbReference type="ARBA" id="ARBA00022691"/>
    </source>
</evidence>
<feature type="domain" description="Type II methyltransferase M.TaqI-like" evidence="6">
    <location>
        <begin position="6"/>
        <end position="104"/>
    </location>
</feature>
<accession>A0A1W5ZRI9</accession>
<keyword evidence="8" id="KW-1185">Reference proteome</keyword>
<dbReference type="GO" id="GO:0032259">
    <property type="term" value="P:methylation"/>
    <property type="evidence" value="ECO:0007669"/>
    <property type="project" value="UniProtKB-KW"/>
</dbReference>
<dbReference type="SUPFAM" id="SSF53335">
    <property type="entry name" value="S-adenosyl-L-methionine-dependent methyltransferases"/>
    <property type="match status" value="1"/>
</dbReference>
<dbReference type="PANTHER" id="PTHR33841:SF1">
    <property type="entry name" value="DNA METHYLTRANSFERASE A"/>
    <property type="match status" value="1"/>
</dbReference>
<sequence length="290" mass="33780">MSFSHADFLREPNKEQYDAIIGNPPYKSQRQSLYLRENKTFLKEEFQSIGVHNMYSLFIYKGIQLLKEGGILSMIVQDSFLSNVYYKRFRKYLLKNTEIKEIILAPRRLFHKGKADVRTAILTIVKKDPSDSEHSMKLIDRLMDQNYSEPENERVQYLPQKTFESIPDHNFAINIPMEILSLFKTPYTALGDIVKIGTGISTGNDRYFLRTANEVANKEGWIPFYKNGGAKDAWYYSPKYYIHEDWPLQKQLHPNFTTRNPLYFYHEGITCSSMGVEFSAAYLPKGSLFG</sequence>
<proteinExistence type="predicted"/>
<dbReference type="GO" id="GO:0003676">
    <property type="term" value="F:nucleic acid binding"/>
    <property type="evidence" value="ECO:0007669"/>
    <property type="project" value="InterPro"/>
</dbReference>
<keyword evidence="4" id="KW-0949">S-adenosyl-L-methionine</keyword>
<reference evidence="7 8" key="1">
    <citation type="submission" date="2017-04" db="EMBL/GenBank/DDBJ databases">
        <title>The whole genome sequencing and assembly of Halobacillus mangrovi strain.</title>
        <authorList>
            <person name="Lee S.-J."/>
            <person name="Park M.-K."/>
            <person name="Kim J.-Y."/>
            <person name="Lee Y.-J."/>
            <person name="Yi H."/>
            <person name="Bahn Y.-S."/>
            <person name="Kim J.F."/>
            <person name="Lee D.-W."/>
        </authorList>
    </citation>
    <scope>NUCLEOTIDE SEQUENCE [LARGE SCALE GENOMIC DNA]</scope>
    <source>
        <strain evidence="7 8">KTB 131</strain>
    </source>
</reference>
<dbReference type="PRINTS" id="PR00507">
    <property type="entry name" value="N12N6MTFRASE"/>
</dbReference>
<dbReference type="InterPro" id="IPR029063">
    <property type="entry name" value="SAM-dependent_MTases_sf"/>
</dbReference>
<gene>
    <name evidence="7" type="ORF">HM131_03325</name>
</gene>
<keyword evidence="3" id="KW-0808">Transferase</keyword>
<comment type="catalytic activity">
    <reaction evidence="5">
        <text>a 2'-deoxyadenosine in DNA + S-adenosyl-L-methionine = an N(6)-methyl-2'-deoxyadenosine in DNA + S-adenosyl-L-homocysteine + H(+)</text>
        <dbReference type="Rhea" id="RHEA:15197"/>
        <dbReference type="Rhea" id="RHEA-COMP:12418"/>
        <dbReference type="Rhea" id="RHEA-COMP:12419"/>
        <dbReference type="ChEBI" id="CHEBI:15378"/>
        <dbReference type="ChEBI" id="CHEBI:57856"/>
        <dbReference type="ChEBI" id="CHEBI:59789"/>
        <dbReference type="ChEBI" id="CHEBI:90615"/>
        <dbReference type="ChEBI" id="CHEBI:90616"/>
        <dbReference type="EC" id="2.1.1.72"/>
    </reaction>
</comment>
<dbReference type="Proteomes" id="UP000192527">
    <property type="component" value="Chromosome"/>
</dbReference>
<evidence type="ECO:0000313" key="7">
    <source>
        <dbReference type="EMBL" id="ARI75916.1"/>
    </source>
</evidence>
<dbReference type="EC" id="2.1.1.72" evidence="1"/>
<name>A0A1W5ZRI9_9BACI</name>
<evidence type="ECO:0000256" key="5">
    <source>
        <dbReference type="ARBA" id="ARBA00047942"/>
    </source>
</evidence>
<dbReference type="RefSeq" id="WP_085027917.1">
    <property type="nucleotide sequence ID" value="NZ_CP020772.1"/>
</dbReference>
<dbReference type="InterPro" id="IPR011639">
    <property type="entry name" value="MethylTrfase_TaqI-like_dom"/>
</dbReference>
<dbReference type="AlphaFoldDB" id="A0A1W5ZRI9"/>
<dbReference type="KEGG" id="hmn:HM131_03325"/>
<protein>
    <recommendedName>
        <fullName evidence="1">site-specific DNA-methyltransferase (adenine-specific)</fullName>
        <ecNumber evidence="1">2.1.1.72</ecNumber>
    </recommendedName>
</protein>
<dbReference type="Pfam" id="PF07669">
    <property type="entry name" value="Eco57I"/>
    <property type="match status" value="1"/>
</dbReference>
<evidence type="ECO:0000256" key="2">
    <source>
        <dbReference type="ARBA" id="ARBA00022603"/>
    </source>
</evidence>
<dbReference type="PROSITE" id="PS00092">
    <property type="entry name" value="N6_MTASE"/>
    <property type="match status" value="1"/>
</dbReference>
<evidence type="ECO:0000256" key="3">
    <source>
        <dbReference type="ARBA" id="ARBA00022679"/>
    </source>
</evidence>
<dbReference type="GO" id="GO:0009007">
    <property type="term" value="F:site-specific DNA-methyltransferase (adenine-specific) activity"/>
    <property type="evidence" value="ECO:0007669"/>
    <property type="project" value="UniProtKB-EC"/>
</dbReference>
<dbReference type="STRING" id="402384.HM131_03325"/>
<organism evidence="7 8">
    <name type="scientific">Halobacillus mangrovi</name>
    <dbReference type="NCBI Taxonomy" id="402384"/>
    <lineage>
        <taxon>Bacteria</taxon>
        <taxon>Bacillati</taxon>
        <taxon>Bacillota</taxon>
        <taxon>Bacilli</taxon>
        <taxon>Bacillales</taxon>
        <taxon>Bacillaceae</taxon>
        <taxon>Halobacillus</taxon>
    </lineage>
</organism>
<dbReference type="PANTHER" id="PTHR33841">
    <property type="entry name" value="DNA METHYLTRANSFERASE YEEA-RELATED"/>
    <property type="match status" value="1"/>
</dbReference>
<dbReference type="EMBL" id="CP020772">
    <property type="protein sequence ID" value="ARI75916.1"/>
    <property type="molecule type" value="Genomic_DNA"/>
</dbReference>
<dbReference type="OrthoDB" id="32195at2"/>
<dbReference type="GO" id="GO:0006304">
    <property type="term" value="P:DNA modification"/>
    <property type="evidence" value="ECO:0007669"/>
    <property type="project" value="InterPro"/>
</dbReference>
<keyword evidence="2" id="KW-0489">Methyltransferase</keyword>
<dbReference type="InterPro" id="IPR050953">
    <property type="entry name" value="N4_N6_ade-DNA_methylase"/>
</dbReference>
<evidence type="ECO:0000259" key="6">
    <source>
        <dbReference type="Pfam" id="PF07669"/>
    </source>
</evidence>
<evidence type="ECO:0000313" key="8">
    <source>
        <dbReference type="Proteomes" id="UP000192527"/>
    </source>
</evidence>
<dbReference type="Gene3D" id="3.40.50.150">
    <property type="entry name" value="Vaccinia Virus protein VP39"/>
    <property type="match status" value="1"/>
</dbReference>
<dbReference type="InterPro" id="IPR002052">
    <property type="entry name" value="DNA_methylase_N6_adenine_CS"/>
</dbReference>
<evidence type="ECO:0000256" key="1">
    <source>
        <dbReference type="ARBA" id="ARBA00011900"/>
    </source>
</evidence>